<dbReference type="EMBL" id="JXXN02016118">
    <property type="protein sequence ID" value="THD18132.1"/>
    <property type="molecule type" value="Genomic_DNA"/>
</dbReference>
<reference evidence="1" key="1">
    <citation type="submission" date="2019-03" db="EMBL/GenBank/DDBJ databases">
        <title>Improved annotation for the trematode Fasciola hepatica.</title>
        <authorList>
            <person name="Choi Y.-J."/>
            <person name="Martin J."/>
            <person name="Mitreva M."/>
        </authorList>
    </citation>
    <scope>NUCLEOTIDE SEQUENCE [LARGE SCALE GENOMIC DNA]</scope>
</reference>
<dbReference type="Proteomes" id="UP000230066">
    <property type="component" value="Unassembled WGS sequence"/>
</dbReference>
<name>A0A4E0RME5_FASHE</name>
<sequence length="134" mass="15189">MASRICLWKRQHLLCTMTIHTAASSSNQLEPRGLRIIPMVPAIKHKIPIEGLQLFGNLDKRDVYQYDPCHPPYSMAPMDGPKLPKWMTVFNRSYLHVGNKMVVCYLSNIGIDIRGSKMICVCAIEGSPLMGFRE</sequence>
<accession>A0A4E0RME5</accession>
<proteinExistence type="predicted"/>
<gene>
    <name evidence="1" type="ORF">D915_010905</name>
</gene>
<comment type="caution">
    <text evidence="1">The sequence shown here is derived from an EMBL/GenBank/DDBJ whole genome shotgun (WGS) entry which is preliminary data.</text>
</comment>
<evidence type="ECO:0000313" key="1">
    <source>
        <dbReference type="EMBL" id="THD18132.1"/>
    </source>
</evidence>
<dbReference type="AlphaFoldDB" id="A0A4E0RME5"/>
<organism evidence="1 2">
    <name type="scientific">Fasciola hepatica</name>
    <name type="common">Liver fluke</name>
    <dbReference type="NCBI Taxonomy" id="6192"/>
    <lineage>
        <taxon>Eukaryota</taxon>
        <taxon>Metazoa</taxon>
        <taxon>Spiralia</taxon>
        <taxon>Lophotrochozoa</taxon>
        <taxon>Platyhelminthes</taxon>
        <taxon>Trematoda</taxon>
        <taxon>Digenea</taxon>
        <taxon>Plagiorchiida</taxon>
        <taxon>Echinostomata</taxon>
        <taxon>Echinostomatoidea</taxon>
        <taxon>Fasciolidae</taxon>
        <taxon>Fasciola</taxon>
    </lineage>
</organism>
<keyword evidence="2" id="KW-1185">Reference proteome</keyword>
<evidence type="ECO:0000313" key="2">
    <source>
        <dbReference type="Proteomes" id="UP000230066"/>
    </source>
</evidence>
<protein>
    <submittedName>
        <fullName evidence="1">Uncharacterized protein</fullName>
    </submittedName>
</protein>